<keyword evidence="2" id="KW-1185">Reference proteome</keyword>
<evidence type="ECO:0000313" key="2">
    <source>
        <dbReference type="Proteomes" id="UP001472677"/>
    </source>
</evidence>
<comment type="caution">
    <text evidence="1">The sequence shown here is derived from an EMBL/GenBank/DDBJ whole genome shotgun (WGS) entry which is preliminary data.</text>
</comment>
<proteinExistence type="predicted"/>
<gene>
    <name evidence="1" type="ORF">V6N12_055642</name>
</gene>
<dbReference type="EMBL" id="JBBPBM010000301">
    <property type="protein sequence ID" value="KAK8497673.1"/>
    <property type="molecule type" value="Genomic_DNA"/>
</dbReference>
<sequence length="116" mass="13912">MESAWQGIRQEGVSDSLVIKMRAMKVVLKECNRDSFGNVDSKYHEIVDEIEELDARFNEGELGSNELKHKLELYSKLWVISRLWEAVWRKKSRVLWLVEGDRNTNFFYRQERMRMV</sequence>
<reference evidence="1 2" key="1">
    <citation type="journal article" date="2024" name="G3 (Bethesda)">
        <title>Genome assembly of Hibiscus sabdariffa L. provides insights into metabolisms of medicinal natural products.</title>
        <authorList>
            <person name="Kim T."/>
        </authorList>
    </citation>
    <scope>NUCLEOTIDE SEQUENCE [LARGE SCALE GENOMIC DNA]</scope>
    <source>
        <strain evidence="1">TK-2024</strain>
        <tissue evidence="1">Old leaves</tissue>
    </source>
</reference>
<protein>
    <submittedName>
        <fullName evidence="1">Uncharacterized protein</fullName>
    </submittedName>
</protein>
<dbReference type="Proteomes" id="UP001472677">
    <property type="component" value="Unassembled WGS sequence"/>
</dbReference>
<accession>A0ABR2AVL3</accession>
<name>A0ABR2AVL3_9ROSI</name>
<organism evidence="1 2">
    <name type="scientific">Hibiscus sabdariffa</name>
    <name type="common">roselle</name>
    <dbReference type="NCBI Taxonomy" id="183260"/>
    <lineage>
        <taxon>Eukaryota</taxon>
        <taxon>Viridiplantae</taxon>
        <taxon>Streptophyta</taxon>
        <taxon>Embryophyta</taxon>
        <taxon>Tracheophyta</taxon>
        <taxon>Spermatophyta</taxon>
        <taxon>Magnoliopsida</taxon>
        <taxon>eudicotyledons</taxon>
        <taxon>Gunneridae</taxon>
        <taxon>Pentapetalae</taxon>
        <taxon>rosids</taxon>
        <taxon>malvids</taxon>
        <taxon>Malvales</taxon>
        <taxon>Malvaceae</taxon>
        <taxon>Malvoideae</taxon>
        <taxon>Hibiscus</taxon>
    </lineage>
</organism>
<evidence type="ECO:0000313" key="1">
    <source>
        <dbReference type="EMBL" id="KAK8497673.1"/>
    </source>
</evidence>